<dbReference type="EMBL" id="SZQL01000002">
    <property type="protein sequence ID" value="TKK71065.1"/>
    <property type="molecule type" value="Genomic_DNA"/>
</dbReference>
<dbReference type="OrthoDB" id="9801997at2"/>
<dbReference type="SUPFAM" id="SSF69118">
    <property type="entry name" value="AhpD-like"/>
    <property type="match status" value="1"/>
</dbReference>
<reference evidence="2 3" key="1">
    <citation type="submission" date="2019-05" db="EMBL/GenBank/DDBJ databases">
        <title>Panacibacter sp. strain 17mud1-8 Genome sequencing and assembly.</title>
        <authorList>
            <person name="Chhetri G."/>
        </authorList>
    </citation>
    <scope>NUCLEOTIDE SEQUENCE [LARGE SCALE GENOMIC DNA]</scope>
    <source>
        <strain evidence="2 3">17mud1-8</strain>
    </source>
</reference>
<evidence type="ECO:0000313" key="2">
    <source>
        <dbReference type="EMBL" id="TKK71065.1"/>
    </source>
</evidence>
<dbReference type="InterPro" id="IPR003779">
    <property type="entry name" value="CMD-like"/>
</dbReference>
<gene>
    <name evidence="2" type="ORF">FC093_04795</name>
</gene>
<dbReference type="PANTHER" id="PTHR34846">
    <property type="entry name" value="4-CARBOXYMUCONOLACTONE DECARBOXYLASE FAMILY PROTEIN (AFU_ORTHOLOGUE AFUA_6G11590)"/>
    <property type="match status" value="1"/>
</dbReference>
<feature type="domain" description="Carboxymuconolactone decarboxylase-like" evidence="1">
    <location>
        <begin position="11"/>
        <end position="77"/>
    </location>
</feature>
<dbReference type="GO" id="GO:0051920">
    <property type="term" value="F:peroxiredoxin activity"/>
    <property type="evidence" value="ECO:0007669"/>
    <property type="project" value="InterPro"/>
</dbReference>
<dbReference type="InterPro" id="IPR029032">
    <property type="entry name" value="AhpD-like"/>
</dbReference>
<dbReference type="NCBIfam" id="TIGR00778">
    <property type="entry name" value="ahpD_dom"/>
    <property type="match status" value="1"/>
</dbReference>
<evidence type="ECO:0000259" key="1">
    <source>
        <dbReference type="Pfam" id="PF02627"/>
    </source>
</evidence>
<protein>
    <submittedName>
        <fullName evidence="2">Carboxymuconolactone decarboxylase family protein</fullName>
    </submittedName>
</protein>
<comment type="caution">
    <text evidence="2">The sequence shown here is derived from an EMBL/GenBank/DDBJ whole genome shotgun (WGS) entry which is preliminary data.</text>
</comment>
<organism evidence="2 3">
    <name type="scientific">Ilyomonas limi</name>
    <dbReference type="NCBI Taxonomy" id="2575867"/>
    <lineage>
        <taxon>Bacteria</taxon>
        <taxon>Pseudomonadati</taxon>
        <taxon>Bacteroidota</taxon>
        <taxon>Chitinophagia</taxon>
        <taxon>Chitinophagales</taxon>
        <taxon>Chitinophagaceae</taxon>
        <taxon>Ilyomonas</taxon>
    </lineage>
</organism>
<dbReference type="Gene3D" id="1.20.1290.10">
    <property type="entry name" value="AhpD-like"/>
    <property type="match status" value="1"/>
</dbReference>
<proteinExistence type="predicted"/>
<name>A0A4U3L731_9BACT</name>
<dbReference type="Proteomes" id="UP000305848">
    <property type="component" value="Unassembled WGS sequence"/>
</dbReference>
<evidence type="ECO:0000313" key="3">
    <source>
        <dbReference type="Proteomes" id="UP000305848"/>
    </source>
</evidence>
<dbReference type="InterPro" id="IPR004675">
    <property type="entry name" value="AhpD_core"/>
</dbReference>
<dbReference type="PANTHER" id="PTHR34846:SF10">
    <property type="entry name" value="CYTOPLASMIC PROTEIN"/>
    <property type="match status" value="1"/>
</dbReference>
<accession>A0A4U3L731</accession>
<sequence length="131" mass="14778">MRTLETYTQSTPIDPKLRELIKIRASQINGCAFCIDMHTQEAIARGESARRIFALSAWKESPLFTEEERAVLQLTEEVTLISEDGVADDTYDKIVQFFGEHGVAQLIMQIVVINSWNRITVSTKQIFGSAV</sequence>
<dbReference type="AlphaFoldDB" id="A0A4U3L731"/>
<dbReference type="Pfam" id="PF02627">
    <property type="entry name" value="CMD"/>
    <property type="match status" value="1"/>
</dbReference>
<keyword evidence="3" id="KW-1185">Reference proteome</keyword>